<sequence>MRKWWPLVAVSLGTLMLLVDVTIVNVALPDMAGDLKTSFTSLQWVVDIYALTLAALLLAAGGVADLLGHRRVYLVGLVLFAVASFFSGIAPNAGLLIAARGLQGIGGAAMFATVFALLNSAYQGRDRGTAYGVWGAVGGASAAIGPIAGGLLTESLSWRWIFFVNLPISVITVALCLAVLPGGRHAAARTSLDLAGLVLFSAAAGTLTYGLIVAGEHGWTSTSAVVSFVVAVVAGVAFVLVERRVAAPMLDLGLLRNATFSGSLVAGFFLSGSAFAGLVYSSIWLQSVLGKSPIMAGVIGGLPLSVAAFVTSGVGSRFLHDKHPGRVIAGGLAFIGAGDVLQGVLLHGSAGATAPVPGLILVGIGVGMGMPVLSSAAMSAVPLQRGGMAAGSVNTARQLGMALGIAVLGSIYTARIAAYFTHHSVPRADSAAHAVAGGQGPAILSKLSGAARSGFDQALRGGSVSGLSAVMLVAGISAILAAVVVVALIRAPASEAAPAFEGMEKGGDEQQARARAAGEDRAVGEPV</sequence>
<proteinExistence type="predicted"/>
<dbReference type="PANTHER" id="PTHR42718:SF49">
    <property type="entry name" value="EXPORT PROTEIN"/>
    <property type="match status" value="1"/>
</dbReference>
<gene>
    <name evidence="10" type="ORF">M6D93_14515</name>
</gene>
<feature type="compositionally biased region" description="Basic and acidic residues" evidence="7">
    <location>
        <begin position="502"/>
        <end position="527"/>
    </location>
</feature>
<evidence type="ECO:0000256" key="6">
    <source>
        <dbReference type="ARBA" id="ARBA00023136"/>
    </source>
</evidence>
<feature type="transmembrane region" description="Helical" evidence="8">
    <location>
        <begin position="97"/>
        <end position="118"/>
    </location>
</feature>
<organism evidence="10 11">
    <name type="scientific">Jatrophihabitans telluris</name>
    <dbReference type="NCBI Taxonomy" id="2038343"/>
    <lineage>
        <taxon>Bacteria</taxon>
        <taxon>Bacillati</taxon>
        <taxon>Actinomycetota</taxon>
        <taxon>Actinomycetes</taxon>
        <taxon>Jatrophihabitantales</taxon>
        <taxon>Jatrophihabitantaceae</taxon>
        <taxon>Jatrophihabitans</taxon>
    </lineage>
</organism>
<protein>
    <submittedName>
        <fullName evidence="10">MFS transporter</fullName>
    </submittedName>
</protein>
<evidence type="ECO:0000256" key="8">
    <source>
        <dbReference type="SAM" id="Phobius"/>
    </source>
</evidence>
<dbReference type="RefSeq" id="WP_249770093.1">
    <property type="nucleotide sequence ID" value="NZ_CP097332.1"/>
</dbReference>
<comment type="subcellular location">
    <subcellularLocation>
        <location evidence="1">Cell membrane</location>
        <topology evidence="1">Multi-pass membrane protein</topology>
    </subcellularLocation>
</comment>
<feature type="transmembrane region" description="Helical" evidence="8">
    <location>
        <begin position="399"/>
        <end position="420"/>
    </location>
</feature>
<evidence type="ECO:0000256" key="4">
    <source>
        <dbReference type="ARBA" id="ARBA00022692"/>
    </source>
</evidence>
<keyword evidence="11" id="KW-1185">Reference proteome</keyword>
<evidence type="ECO:0000256" key="7">
    <source>
        <dbReference type="SAM" id="MobiDB-lite"/>
    </source>
</evidence>
<keyword evidence="6 8" id="KW-0472">Membrane</keyword>
<dbReference type="InterPro" id="IPR004638">
    <property type="entry name" value="EmrB-like"/>
</dbReference>
<dbReference type="InterPro" id="IPR011701">
    <property type="entry name" value="MFS"/>
</dbReference>
<dbReference type="PRINTS" id="PR01036">
    <property type="entry name" value="TCRTETB"/>
</dbReference>
<evidence type="ECO:0000259" key="9">
    <source>
        <dbReference type="PROSITE" id="PS50850"/>
    </source>
</evidence>
<accession>A0ABY4QWL8</accession>
<evidence type="ECO:0000256" key="1">
    <source>
        <dbReference type="ARBA" id="ARBA00004651"/>
    </source>
</evidence>
<feature type="transmembrane region" description="Helical" evidence="8">
    <location>
        <begin position="469"/>
        <end position="489"/>
    </location>
</feature>
<feature type="transmembrane region" description="Helical" evidence="8">
    <location>
        <begin position="262"/>
        <end position="283"/>
    </location>
</feature>
<reference evidence="10" key="1">
    <citation type="journal article" date="2018" name="Int. J. Syst. Evol. Microbiol.">
        <title>Jatrophihabitans telluris sp. nov., isolated from sediment soil of lava forest wetlands and the emended description of the genus Jatrophihabitans.</title>
        <authorList>
            <person name="Lee K.C."/>
            <person name="Suh M.K."/>
            <person name="Eom M.K."/>
            <person name="Kim K.K."/>
            <person name="Kim J.S."/>
            <person name="Kim D.S."/>
            <person name="Ko S.H."/>
            <person name="Shin Y.K."/>
            <person name="Lee J.S."/>
        </authorList>
    </citation>
    <scope>NUCLEOTIDE SEQUENCE</scope>
    <source>
        <strain evidence="10">N237</strain>
    </source>
</reference>
<dbReference type="NCBIfam" id="TIGR00711">
    <property type="entry name" value="efflux_EmrB"/>
    <property type="match status" value="1"/>
</dbReference>
<dbReference type="PROSITE" id="PS50850">
    <property type="entry name" value="MFS"/>
    <property type="match status" value="1"/>
</dbReference>
<keyword evidence="5 8" id="KW-1133">Transmembrane helix</keyword>
<keyword evidence="2" id="KW-0813">Transport</keyword>
<dbReference type="InterPro" id="IPR036259">
    <property type="entry name" value="MFS_trans_sf"/>
</dbReference>
<feature type="transmembrane region" description="Helical" evidence="8">
    <location>
        <begin position="192"/>
        <end position="212"/>
    </location>
</feature>
<keyword evidence="3" id="KW-1003">Cell membrane</keyword>
<feature type="transmembrane region" description="Helical" evidence="8">
    <location>
        <begin position="295"/>
        <end position="315"/>
    </location>
</feature>
<dbReference type="PANTHER" id="PTHR42718">
    <property type="entry name" value="MAJOR FACILITATOR SUPERFAMILY MULTIDRUG TRANSPORTER MFSC"/>
    <property type="match status" value="1"/>
</dbReference>
<evidence type="ECO:0000256" key="5">
    <source>
        <dbReference type="ARBA" id="ARBA00022989"/>
    </source>
</evidence>
<keyword evidence="4 8" id="KW-0812">Transmembrane</keyword>
<feature type="transmembrane region" description="Helical" evidence="8">
    <location>
        <begin position="158"/>
        <end position="180"/>
    </location>
</feature>
<feature type="region of interest" description="Disordered" evidence="7">
    <location>
        <begin position="500"/>
        <end position="527"/>
    </location>
</feature>
<dbReference type="Gene3D" id="1.20.1250.20">
    <property type="entry name" value="MFS general substrate transporter like domains"/>
    <property type="match status" value="2"/>
</dbReference>
<dbReference type="SUPFAM" id="SSF103473">
    <property type="entry name" value="MFS general substrate transporter"/>
    <property type="match status" value="1"/>
</dbReference>
<feature type="transmembrane region" description="Helical" evidence="8">
    <location>
        <begin position="218"/>
        <end position="241"/>
    </location>
</feature>
<feature type="transmembrane region" description="Helical" evidence="8">
    <location>
        <begin position="327"/>
        <end position="346"/>
    </location>
</feature>
<dbReference type="Pfam" id="PF07690">
    <property type="entry name" value="MFS_1"/>
    <property type="match status" value="1"/>
</dbReference>
<feature type="transmembrane region" description="Helical" evidence="8">
    <location>
        <begin position="72"/>
        <end position="91"/>
    </location>
</feature>
<dbReference type="Proteomes" id="UP001056336">
    <property type="component" value="Chromosome"/>
</dbReference>
<evidence type="ECO:0000256" key="3">
    <source>
        <dbReference type="ARBA" id="ARBA00022475"/>
    </source>
</evidence>
<evidence type="ECO:0000256" key="2">
    <source>
        <dbReference type="ARBA" id="ARBA00022448"/>
    </source>
</evidence>
<dbReference type="CDD" id="cd17321">
    <property type="entry name" value="MFS_MMR_MDR_like"/>
    <property type="match status" value="1"/>
</dbReference>
<dbReference type="EMBL" id="CP097332">
    <property type="protein sequence ID" value="UQX87507.1"/>
    <property type="molecule type" value="Genomic_DNA"/>
</dbReference>
<feature type="transmembrane region" description="Helical" evidence="8">
    <location>
        <begin position="358"/>
        <end position="378"/>
    </location>
</feature>
<reference evidence="10" key="2">
    <citation type="submission" date="2022-05" db="EMBL/GenBank/DDBJ databases">
        <authorList>
            <person name="Kim J.-S."/>
            <person name="Lee K."/>
            <person name="Suh M."/>
            <person name="Eom M."/>
            <person name="Kim J.-S."/>
            <person name="Kim D.-S."/>
            <person name="Ko S.-H."/>
            <person name="Shin Y."/>
            <person name="Lee J.-S."/>
        </authorList>
    </citation>
    <scope>NUCLEOTIDE SEQUENCE</scope>
    <source>
        <strain evidence="10">N237</strain>
    </source>
</reference>
<feature type="domain" description="Major facilitator superfamily (MFS) profile" evidence="9">
    <location>
        <begin position="6"/>
        <end position="493"/>
    </location>
</feature>
<feature type="transmembrane region" description="Helical" evidence="8">
    <location>
        <begin position="130"/>
        <end position="152"/>
    </location>
</feature>
<evidence type="ECO:0000313" key="11">
    <source>
        <dbReference type="Proteomes" id="UP001056336"/>
    </source>
</evidence>
<name>A0ABY4QWL8_9ACTN</name>
<feature type="transmembrane region" description="Helical" evidence="8">
    <location>
        <begin position="42"/>
        <end position="60"/>
    </location>
</feature>
<dbReference type="InterPro" id="IPR020846">
    <property type="entry name" value="MFS_dom"/>
</dbReference>
<evidence type="ECO:0000313" key="10">
    <source>
        <dbReference type="EMBL" id="UQX87507.1"/>
    </source>
</evidence>